<evidence type="ECO:0000256" key="1">
    <source>
        <dbReference type="SAM" id="SignalP"/>
    </source>
</evidence>
<dbReference type="AlphaFoldDB" id="A0A660E2D3"/>
<evidence type="ECO:0008006" key="4">
    <source>
        <dbReference type="Google" id="ProtNLM"/>
    </source>
</evidence>
<accession>A0A660E2D3</accession>
<proteinExistence type="predicted"/>
<sequence length="179" mass="20517">MKKHHLLLVGMSTFALGIAFTAEFSPVSAKAAQYHYADDIVYDNVYTAAYLQADYKPQKLYTTAKGALNKNGKSITLKSIYKKIAIRWDKKYAKQDLLYVRVNGKTYYKLDTNAIQKFNSWKENKTMLSPYAPSSKSKIVIQKGDKVSTATTWRKVVHYKYGTKTIASWHQKNGLWIKN</sequence>
<feature type="chain" id="PRO_5039475936" description="Surface layer protein A domain-containing protein" evidence="1">
    <location>
        <begin position="22"/>
        <end position="179"/>
    </location>
</feature>
<gene>
    <name evidence="2" type="ORF">MUDAN_MDHGFNIF_01153</name>
</gene>
<dbReference type="EMBL" id="UYIG01000141">
    <property type="protein sequence ID" value="VDG29592.1"/>
    <property type="molecule type" value="Genomic_DNA"/>
</dbReference>
<organism evidence="2 3">
    <name type="scientific">Lactiplantibacillus mudanjiangensis</name>
    <dbReference type="NCBI Taxonomy" id="1296538"/>
    <lineage>
        <taxon>Bacteria</taxon>
        <taxon>Bacillati</taxon>
        <taxon>Bacillota</taxon>
        <taxon>Bacilli</taxon>
        <taxon>Lactobacillales</taxon>
        <taxon>Lactobacillaceae</taxon>
        <taxon>Lactiplantibacillus</taxon>
    </lineage>
</organism>
<keyword evidence="3" id="KW-1185">Reference proteome</keyword>
<name>A0A660E2D3_9LACO</name>
<reference evidence="2 3" key="1">
    <citation type="submission" date="2018-11" db="EMBL/GenBank/DDBJ databases">
        <authorList>
            <person name="Wuyts S."/>
        </authorList>
    </citation>
    <scope>NUCLEOTIDE SEQUENCE [LARGE SCALE GENOMIC DNA]</scope>
    <source>
        <strain evidence="2">Lactobacillus mudanjiangensis AMBF249</strain>
    </source>
</reference>
<keyword evidence="1" id="KW-0732">Signal</keyword>
<dbReference type="Proteomes" id="UP000289996">
    <property type="component" value="Unassembled WGS sequence"/>
</dbReference>
<protein>
    <recommendedName>
        <fullName evidence="4">Surface layer protein A domain-containing protein</fullName>
    </recommendedName>
</protein>
<dbReference type="RefSeq" id="WP_130845203.1">
    <property type="nucleotide sequence ID" value="NZ_BJDY01000004.1"/>
</dbReference>
<evidence type="ECO:0000313" key="2">
    <source>
        <dbReference type="EMBL" id="VDG29592.1"/>
    </source>
</evidence>
<feature type="signal peptide" evidence="1">
    <location>
        <begin position="1"/>
        <end position="21"/>
    </location>
</feature>
<evidence type="ECO:0000313" key="3">
    <source>
        <dbReference type="Proteomes" id="UP000289996"/>
    </source>
</evidence>